<feature type="transmembrane region" description="Helical" evidence="8">
    <location>
        <begin position="20"/>
        <end position="40"/>
    </location>
</feature>
<evidence type="ECO:0000256" key="2">
    <source>
        <dbReference type="ARBA" id="ARBA00007362"/>
    </source>
</evidence>
<dbReference type="NCBIfam" id="TIGR00688">
    <property type="entry name" value="rarD"/>
    <property type="match status" value="1"/>
</dbReference>
<evidence type="ECO:0000313" key="10">
    <source>
        <dbReference type="EMBL" id="MFC6237148.1"/>
    </source>
</evidence>
<dbReference type="RefSeq" id="WP_386764204.1">
    <property type="nucleotide sequence ID" value="NZ_JBHSTI010000008.1"/>
</dbReference>
<reference evidence="11" key="1">
    <citation type="journal article" date="2019" name="Int. J. Syst. Evol. Microbiol.">
        <title>The Global Catalogue of Microorganisms (GCM) 10K type strain sequencing project: providing services to taxonomists for standard genome sequencing and annotation.</title>
        <authorList>
            <consortium name="The Broad Institute Genomics Platform"/>
            <consortium name="The Broad Institute Genome Sequencing Center for Infectious Disease"/>
            <person name="Wu L."/>
            <person name="Ma J."/>
        </authorList>
    </citation>
    <scope>NUCLEOTIDE SEQUENCE [LARGE SCALE GENOMIC DNA]</scope>
    <source>
        <strain evidence="11">CGMCC 4.7317</strain>
    </source>
</reference>
<protein>
    <submittedName>
        <fullName evidence="10">EamA family transporter RarD</fullName>
    </submittedName>
</protein>
<dbReference type="InterPro" id="IPR000620">
    <property type="entry name" value="EamA_dom"/>
</dbReference>
<accession>A0ABW1SXR2</accession>
<comment type="subcellular location">
    <subcellularLocation>
        <location evidence="1">Cell membrane</location>
        <topology evidence="1">Multi-pass membrane protein</topology>
    </subcellularLocation>
</comment>
<feature type="transmembrane region" description="Helical" evidence="8">
    <location>
        <begin position="138"/>
        <end position="155"/>
    </location>
</feature>
<feature type="transmembrane region" description="Helical" evidence="8">
    <location>
        <begin position="189"/>
        <end position="209"/>
    </location>
</feature>
<dbReference type="InterPro" id="IPR037185">
    <property type="entry name" value="EmrE-like"/>
</dbReference>
<proteinExistence type="inferred from homology"/>
<organism evidence="10 11">
    <name type="scientific">Longivirga aurantiaca</name>
    <dbReference type="NCBI Taxonomy" id="1837743"/>
    <lineage>
        <taxon>Bacteria</taxon>
        <taxon>Bacillati</taxon>
        <taxon>Actinomycetota</taxon>
        <taxon>Actinomycetes</taxon>
        <taxon>Sporichthyales</taxon>
        <taxon>Sporichthyaceae</taxon>
        <taxon>Longivirga</taxon>
    </lineage>
</organism>
<dbReference type="PANTHER" id="PTHR22911">
    <property type="entry name" value="ACYL-MALONYL CONDENSING ENZYME-RELATED"/>
    <property type="match status" value="1"/>
</dbReference>
<dbReference type="Proteomes" id="UP001596138">
    <property type="component" value="Unassembled WGS sequence"/>
</dbReference>
<evidence type="ECO:0000256" key="7">
    <source>
        <dbReference type="ARBA" id="ARBA00023136"/>
    </source>
</evidence>
<evidence type="ECO:0000256" key="3">
    <source>
        <dbReference type="ARBA" id="ARBA00022448"/>
    </source>
</evidence>
<evidence type="ECO:0000313" key="11">
    <source>
        <dbReference type="Proteomes" id="UP001596138"/>
    </source>
</evidence>
<feature type="domain" description="EamA" evidence="9">
    <location>
        <begin position="18"/>
        <end position="154"/>
    </location>
</feature>
<dbReference type="Pfam" id="PF00892">
    <property type="entry name" value="EamA"/>
    <property type="match status" value="2"/>
</dbReference>
<keyword evidence="4" id="KW-1003">Cell membrane</keyword>
<sequence>MSDSPTSAAETERASHRLGLLFGIGAYALWGLFPVYFPLLQPAAPLEVLADRFFWSFVFLALIMTVTRSWSRMTEVLHNRRVMLMLVIATLLISVNWGVYIWAVYNGRVVEASLGYFINPLVVVLTGTLLLGERLRPMQWTAVGIAAVAVAVLTLGYGSVPWVALALASSWAGYGLVKKLAGVDPVASLTVETAYGTPFALAFLIWLSAQGQLVFGHSSTANTVLLMMTGVVTAIPLVLFGAATNRVPLSTIGVLQYLTPCLQFLLGIFVFGEQMPASRWVGFAVVWVALIVFTWDSLRNGQANRVARRAEEADGVHEGVTEPA</sequence>
<evidence type="ECO:0000259" key="9">
    <source>
        <dbReference type="Pfam" id="PF00892"/>
    </source>
</evidence>
<dbReference type="EMBL" id="JBHSTI010000008">
    <property type="protein sequence ID" value="MFC6237148.1"/>
    <property type="molecule type" value="Genomic_DNA"/>
</dbReference>
<evidence type="ECO:0000256" key="5">
    <source>
        <dbReference type="ARBA" id="ARBA00022692"/>
    </source>
</evidence>
<gene>
    <name evidence="10" type="primary">rarD</name>
    <name evidence="10" type="ORF">ACFQGU_04615</name>
</gene>
<dbReference type="SUPFAM" id="SSF103481">
    <property type="entry name" value="Multidrug resistance efflux transporter EmrE"/>
    <property type="match status" value="2"/>
</dbReference>
<evidence type="ECO:0000256" key="8">
    <source>
        <dbReference type="SAM" id="Phobius"/>
    </source>
</evidence>
<dbReference type="InterPro" id="IPR004626">
    <property type="entry name" value="RarD"/>
</dbReference>
<comment type="caution">
    <text evidence="10">The sequence shown here is derived from an EMBL/GenBank/DDBJ whole genome shotgun (WGS) entry which is preliminary data.</text>
</comment>
<feature type="domain" description="EamA" evidence="9">
    <location>
        <begin position="163"/>
        <end position="294"/>
    </location>
</feature>
<evidence type="ECO:0000256" key="4">
    <source>
        <dbReference type="ARBA" id="ARBA00022475"/>
    </source>
</evidence>
<keyword evidence="6 8" id="KW-1133">Transmembrane helix</keyword>
<comment type="similarity">
    <text evidence="2">Belongs to the EamA transporter family.</text>
</comment>
<keyword evidence="3" id="KW-0813">Transport</keyword>
<keyword evidence="11" id="KW-1185">Reference proteome</keyword>
<feature type="transmembrane region" description="Helical" evidence="8">
    <location>
        <begin position="114"/>
        <end position="131"/>
    </location>
</feature>
<feature type="transmembrane region" description="Helical" evidence="8">
    <location>
        <begin position="221"/>
        <end position="242"/>
    </location>
</feature>
<feature type="transmembrane region" description="Helical" evidence="8">
    <location>
        <begin position="52"/>
        <end position="70"/>
    </location>
</feature>
<keyword evidence="7 8" id="KW-0472">Membrane</keyword>
<feature type="transmembrane region" description="Helical" evidence="8">
    <location>
        <begin position="277"/>
        <end position="295"/>
    </location>
</feature>
<dbReference type="PANTHER" id="PTHR22911:SF137">
    <property type="entry name" value="SOLUTE CARRIER FAMILY 35 MEMBER G2-RELATED"/>
    <property type="match status" value="1"/>
</dbReference>
<feature type="transmembrane region" description="Helical" evidence="8">
    <location>
        <begin position="254"/>
        <end position="271"/>
    </location>
</feature>
<name>A0ABW1SXR2_9ACTN</name>
<evidence type="ECO:0000256" key="1">
    <source>
        <dbReference type="ARBA" id="ARBA00004651"/>
    </source>
</evidence>
<feature type="transmembrane region" description="Helical" evidence="8">
    <location>
        <begin position="82"/>
        <end position="102"/>
    </location>
</feature>
<keyword evidence="5 8" id="KW-0812">Transmembrane</keyword>
<evidence type="ECO:0000256" key="6">
    <source>
        <dbReference type="ARBA" id="ARBA00022989"/>
    </source>
</evidence>